<keyword evidence="5" id="KW-1185">Reference proteome</keyword>
<feature type="domain" description="GST N-terminal" evidence="2">
    <location>
        <begin position="4"/>
        <end position="85"/>
    </location>
</feature>
<dbReference type="InterPro" id="IPR040079">
    <property type="entry name" value="Glutathione_S-Trfase"/>
</dbReference>
<comment type="similarity">
    <text evidence="1">Belongs to the GST superfamily.</text>
</comment>
<comment type="caution">
    <text evidence="4">The sequence shown here is derived from an EMBL/GenBank/DDBJ whole genome shotgun (WGS) entry which is preliminary data.</text>
</comment>
<dbReference type="Gene3D" id="3.40.30.10">
    <property type="entry name" value="Glutaredoxin"/>
    <property type="match status" value="1"/>
</dbReference>
<dbReference type="InterPro" id="IPR004046">
    <property type="entry name" value="GST_C"/>
</dbReference>
<dbReference type="Gene3D" id="1.20.1050.10">
    <property type="match status" value="1"/>
</dbReference>
<feature type="domain" description="GST C-terminal" evidence="3">
    <location>
        <begin position="90"/>
        <end position="209"/>
    </location>
</feature>
<evidence type="ECO:0000259" key="3">
    <source>
        <dbReference type="PROSITE" id="PS50405"/>
    </source>
</evidence>
<dbReference type="InterPro" id="IPR036249">
    <property type="entry name" value="Thioredoxin-like_sf"/>
</dbReference>
<dbReference type="InterPro" id="IPR004045">
    <property type="entry name" value="Glutathione_S-Trfase_N"/>
</dbReference>
<dbReference type="PROSITE" id="PS50405">
    <property type="entry name" value="GST_CTER"/>
    <property type="match status" value="1"/>
</dbReference>
<organism evidence="4 5">
    <name type="scientific">Jeongeupia chitinilytica</name>
    <dbReference type="NCBI Taxonomy" id="1041641"/>
    <lineage>
        <taxon>Bacteria</taxon>
        <taxon>Pseudomonadati</taxon>
        <taxon>Pseudomonadota</taxon>
        <taxon>Betaproteobacteria</taxon>
        <taxon>Neisseriales</taxon>
        <taxon>Chitinibacteraceae</taxon>
        <taxon>Jeongeupia</taxon>
    </lineage>
</organism>
<dbReference type="PROSITE" id="PS50404">
    <property type="entry name" value="GST_NTER"/>
    <property type="match status" value="1"/>
</dbReference>
<dbReference type="Pfam" id="PF00043">
    <property type="entry name" value="GST_C"/>
    <property type="match status" value="1"/>
</dbReference>
<dbReference type="CDD" id="cd03206">
    <property type="entry name" value="GST_C_7"/>
    <property type="match status" value="1"/>
</dbReference>
<dbReference type="SUPFAM" id="SSF52833">
    <property type="entry name" value="Thioredoxin-like"/>
    <property type="match status" value="1"/>
</dbReference>
<dbReference type="PANTHER" id="PTHR44051:SF2">
    <property type="entry name" value="HYPOTHETICAL GLUTATHIONE S-TRANSFERASE LIKE PROTEIN"/>
    <property type="match status" value="1"/>
</dbReference>
<dbReference type="SUPFAM" id="SSF47616">
    <property type="entry name" value="GST C-terminal domain-like"/>
    <property type="match status" value="1"/>
</dbReference>
<dbReference type="EMBL" id="BMYO01000008">
    <property type="protein sequence ID" value="GHD66934.1"/>
    <property type="molecule type" value="Genomic_DNA"/>
</dbReference>
<dbReference type="SFLD" id="SFLDG00358">
    <property type="entry name" value="Main_(cytGST)"/>
    <property type="match status" value="1"/>
</dbReference>
<dbReference type="SFLD" id="SFLDG01151">
    <property type="entry name" value="Main.2:_Nu-like"/>
    <property type="match status" value="1"/>
</dbReference>
<dbReference type="InterPro" id="IPR036282">
    <property type="entry name" value="Glutathione-S-Trfase_C_sf"/>
</dbReference>
<sequence length="209" mass="22229">MSTRPIRLYRHRLSGHSHRVELLLSLLGLPHELVEVDLKGGAQKSSEFLALNRFGQVPVIDDNGTVLADSNAILTYLALRYGAGRWLPTDPLGAAQVQRWLSVAAGPVAFGPAQARLVNVFGAKLDAAALIARSHALFAVVDAELATRPWLAGSDPTIADVACYGYIAHAPEGDVSLADYPHIRAWLARIEALPGFVPLVTTAVGLAAA</sequence>
<dbReference type="PANTHER" id="PTHR44051">
    <property type="entry name" value="GLUTATHIONE S-TRANSFERASE-RELATED"/>
    <property type="match status" value="1"/>
</dbReference>
<accession>A0ABQ3H3Z6</accession>
<evidence type="ECO:0000259" key="2">
    <source>
        <dbReference type="PROSITE" id="PS50404"/>
    </source>
</evidence>
<gene>
    <name evidence="4" type="ORF">GCM10007350_29900</name>
</gene>
<dbReference type="InterPro" id="IPR010987">
    <property type="entry name" value="Glutathione-S-Trfase_C-like"/>
</dbReference>
<proteinExistence type="inferred from homology"/>
<dbReference type="Proteomes" id="UP000604737">
    <property type="component" value="Unassembled WGS sequence"/>
</dbReference>
<protein>
    <submittedName>
        <fullName evidence="4">Glutathione S-transferase</fullName>
    </submittedName>
</protein>
<dbReference type="SFLD" id="SFLDS00019">
    <property type="entry name" value="Glutathione_Transferase_(cytos"/>
    <property type="match status" value="1"/>
</dbReference>
<reference evidence="5" key="1">
    <citation type="journal article" date="2019" name="Int. J. Syst. Evol. Microbiol.">
        <title>The Global Catalogue of Microorganisms (GCM) 10K type strain sequencing project: providing services to taxonomists for standard genome sequencing and annotation.</title>
        <authorList>
            <consortium name="The Broad Institute Genomics Platform"/>
            <consortium name="The Broad Institute Genome Sequencing Center for Infectious Disease"/>
            <person name="Wu L."/>
            <person name="Ma J."/>
        </authorList>
    </citation>
    <scope>NUCLEOTIDE SEQUENCE [LARGE SCALE GENOMIC DNA]</scope>
    <source>
        <strain evidence="5">KCTC 23701</strain>
    </source>
</reference>
<evidence type="ECO:0000313" key="5">
    <source>
        <dbReference type="Proteomes" id="UP000604737"/>
    </source>
</evidence>
<dbReference type="RefSeq" id="WP_189461706.1">
    <property type="nucleotide sequence ID" value="NZ_BMYO01000008.1"/>
</dbReference>
<dbReference type="Pfam" id="PF02798">
    <property type="entry name" value="GST_N"/>
    <property type="match status" value="1"/>
</dbReference>
<name>A0ABQ3H3Z6_9NEIS</name>
<evidence type="ECO:0000256" key="1">
    <source>
        <dbReference type="RuleBase" id="RU003494"/>
    </source>
</evidence>
<evidence type="ECO:0000313" key="4">
    <source>
        <dbReference type="EMBL" id="GHD66934.1"/>
    </source>
</evidence>